<dbReference type="Proteomes" id="UP001164250">
    <property type="component" value="Chromosome 13"/>
</dbReference>
<accession>A0ACC0ZY98</accession>
<proteinExistence type="predicted"/>
<sequence>MWLSEAPKAMGSKPELINKGNICVAKTSPPAVFKAYNQQFNRDFSMFLKSRAEELVPGGRMVLTTMASFSSDDPLTIWEFVGLKLNDMVLEGLIEEEKLDAFNLSYYAPTKEEVKKVIEEEGSFKLQRLETFAMDWDNYIRKANNKPG</sequence>
<reference evidence="2" key="1">
    <citation type="journal article" date="2023" name="G3 (Bethesda)">
        <title>Genome assembly and association tests identify interacting loci associated with vigor, precocity, and sex in interspecific pistachio rootstocks.</title>
        <authorList>
            <person name="Palmer W."/>
            <person name="Jacygrad E."/>
            <person name="Sagayaradj S."/>
            <person name="Cavanaugh K."/>
            <person name="Han R."/>
            <person name="Bertier L."/>
            <person name="Beede B."/>
            <person name="Kafkas S."/>
            <person name="Golino D."/>
            <person name="Preece J."/>
            <person name="Michelmore R."/>
        </authorList>
    </citation>
    <scope>NUCLEOTIDE SEQUENCE [LARGE SCALE GENOMIC DNA]</scope>
</reference>
<evidence type="ECO:0000313" key="2">
    <source>
        <dbReference type="Proteomes" id="UP001164250"/>
    </source>
</evidence>
<gene>
    <name evidence="1" type="ORF">Patl1_23134</name>
</gene>
<protein>
    <submittedName>
        <fullName evidence="1">Uncharacterized protein</fullName>
    </submittedName>
</protein>
<evidence type="ECO:0000313" key="1">
    <source>
        <dbReference type="EMBL" id="KAJ0079088.1"/>
    </source>
</evidence>
<organism evidence="1 2">
    <name type="scientific">Pistacia atlantica</name>
    <dbReference type="NCBI Taxonomy" id="434234"/>
    <lineage>
        <taxon>Eukaryota</taxon>
        <taxon>Viridiplantae</taxon>
        <taxon>Streptophyta</taxon>
        <taxon>Embryophyta</taxon>
        <taxon>Tracheophyta</taxon>
        <taxon>Spermatophyta</taxon>
        <taxon>Magnoliopsida</taxon>
        <taxon>eudicotyledons</taxon>
        <taxon>Gunneridae</taxon>
        <taxon>Pentapetalae</taxon>
        <taxon>rosids</taxon>
        <taxon>malvids</taxon>
        <taxon>Sapindales</taxon>
        <taxon>Anacardiaceae</taxon>
        <taxon>Pistacia</taxon>
    </lineage>
</organism>
<comment type="caution">
    <text evidence="1">The sequence shown here is derived from an EMBL/GenBank/DDBJ whole genome shotgun (WGS) entry which is preliminary data.</text>
</comment>
<keyword evidence="2" id="KW-1185">Reference proteome</keyword>
<dbReference type="EMBL" id="CM047909">
    <property type="protein sequence ID" value="KAJ0079088.1"/>
    <property type="molecule type" value="Genomic_DNA"/>
</dbReference>
<name>A0ACC0ZY98_9ROSI</name>